<evidence type="ECO:0000313" key="3">
    <source>
        <dbReference type="Proteomes" id="UP000653305"/>
    </source>
</evidence>
<reference evidence="2" key="1">
    <citation type="submission" date="2020-07" db="EMBL/GenBank/DDBJ databases">
        <title>Ethylene signaling mediates host invasion by parasitic plants.</title>
        <authorList>
            <person name="Yoshida S."/>
        </authorList>
    </citation>
    <scope>NUCLEOTIDE SEQUENCE</scope>
    <source>
        <strain evidence="2">Okayama</strain>
    </source>
</reference>
<feature type="compositionally biased region" description="Basic and acidic residues" evidence="1">
    <location>
        <begin position="1"/>
        <end position="14"/>
    </location>
</feature>
<sequence>MRSRGKTEKGELNSRMKSKLRSIGSRIQAVERGRWNGLGHCRPKTLGVLLLILLLCIRKCYVSVKRLN</sequence>
<accession>A0A830CTK7</accession>
<gene>
    <name evidence="2" type="ORF">PHJA_002094500</name>
</gene>
<keyword evidence="3" id="KW-1185">Reference proteome</keyword>
<protein>
    <submittedName>
        <fullName evidence="2">Uncharacterized protein</fullName>
    </submittedName>
</protein>
<evidence type="ECO:0000256" key="1">
    <source>
        <dbReference type="SAM" id="MobiDB-lite"/>
    </source>
</evidence>
<comment type="caution">
    <text evidence="2">The sequence shown here is derived from an EMBL/GenBank/DDBJ whole genome shotgun (WGS) entry which is preliminary data.</text>
</comment>
<feature type="region of interest" description="Disordered" evidence="1">
    <location>
        <begin position="1"/>
        <end position="20"/>
    </location>
</feature>
<dbReference type="Proteomes" id="UP000653305">
    <property type="component" value="Unassembled WGS sequence"/>
</dbReference>
<dbReference type="AlphaFoldDB" id="A0A830CTK7"/>
<proteinExistence type="predicted"/>
<name>A0A830CTK7_9LAMI</name>
<dbReference type="EMBL" id="BMAC01000577">
    <property type="protein sequence ID" value="GFP99504.1"/>
    <property type="molecule type" value="Genomic_DNA"/>
</dbReference>
<organism evidence="2 3">
    <name type="scientific">Phtheirospermum japonicum</name>
    <dbReference type="NCBI Taxonomy" id="374723"/>
    <lineage>
        <taxon>Eukaryota</taxon>
        <taxon>Viridiplantae</taxon>
        <taxon>Streptophyta</taxon>
        <taxon>Embryophyta</taxon>
        <taxon>Tracheophyta</taxon>
        <taxon>Spermatophyta</taxon>
        <taxon>Magnoliopsida</taxon>
        <taxon>eudicotyledons</taxon>
        <taxon>Gunneridae</taxon>
        <taxon>Pentapetalae</taxon>
        <taxon>asterids</taxon>
        <taxon>lamiids</taxon>
        <taxon>Lamiales</taxon>
        <taxon>Orobanchaceae</taxon>
        <taxon>Orobanchaceae incertae sedis</taxon>
        <taxon>Phtheirospermum</taxon>
    </lineage>
</organism>
<evidence type="ECO:0000313" key="2">
    <source>
        <dbReference type="EMBL" id="GFP99504.1"/>
    </source>
</evidence>